<proteinExistence type="predicted"/>
<keyword evidence="3" id="KW-1185">Reference proteome</keyword>
<evidence type="ECO:0000313" key="2">
    <source>
        <dbReference type="EMBL" id="UVI33127.1"/>
    </source>
</evidence>
<dbReference type="RefSeq" id="WP_258389180.1">
    <property type="nucleotide sequence ID" value="NZ_CP091430.1"/>
</dbReference>
<evidence type="ECO:0000313" key="3">
    <source>
        <dbReference type="Proteomes" id="UP001057877"/>
    </source>
</evidence>
<feature type="region of interest" description="Disordered" evidence="1">
    <location>
        <begin position="50"/>
        <end position="69"/>
    </location>
</feature>
<sequence length="69" mass="7636">MDEKALVQAMEWKIRMAQTSIAELPEPLRSLAQEAGGRFLRSLHAATKAYTAEQPPAREESAVKPISID</sequence>
<dbReference type="EMBL" id="CP091430">
    <property type="protein sequence ID" value="UVI33127.1"/>
    <property type="molecule type" value="Genomic_DNA"/>
</dbReference>
<evidence type="ECO:0000256" key="1">
    <source>
        <dbReference type="SAM" id="MobiDB-lite"/>
    </source>
</evidence>
<accession>A0ABY5SGJ7</accession>
<protein>
    <submittedName>
        <fullName evidence="2">Uncharacterized protein</fullName>
    </submittedName>
</protein>
<reference evidence="2" key="1">
    <citation type="submission" date="2022-01" db="EMBL/GenBank/DDBJ databases">
        <title>Paenibacillus spongiae sp. nov., isolated from marine sponge.</title>
        <authorList>
            <person name="Li Z."/>
            <person name="Zhang M."/>
        </authorList>
    </citation>
    <scope>NUCLEOTIDE SEQUENCE</scope>
    <source>
        <strain evidence="2">PHS-Z3</strain>
    </source>
</reference>
<gene>
    <name evidence="2" type="ORF">L1F29_15355</name>
</gene>
<name>A0ABY5SGJ7_9BACL</name>
<organism evidence="2 3">
    <name type="scientific">Paenibacillus spongiae</name>
    <dbReference type="NCBI Taxonomy" id="2909671"/>
    <lineage>
        <taxon>Bacteria</taxon>
        <taxon>Bacillati</taxon>
        <taxon>Bacillota</taxon>
        <taxon>Bacilli</taxon>
        <taxon>Bacillales</taxon>
        <taxon>Paenibacillaceae</taxon>
        <taxon>Paenibacillus</taxon>
    </lineage>
</organism>
<dbReference type="Proteomes" id="UP001057877">
    <property type="component" value="Chromosome"/>
</dbReference>